<keyword evidence="1" id="KW-0808">Transferase</keyword>
<accession>A0A1G2FEM7</accession>
<dbReference type="STRING" id="1801997.A3J64_02785"/>
<dbReference type="Proteomes" id="UP000177061">
    <property type="component" value="Unassembled WGS sequence"/>
</dbReference>
<dbReference type="SUPFAM" id="SSF53756">
    <property type="entry name" value="UDP-Glycosyltransferase/glycogen phosphorylase"/>
    <property type="match status" value="1"/>
</dbReference>
<organism evidence="4 5">
    <name type="scientific">Candidatus Portnoybacteria bacterium RIFCSPHIGHO2_12_FULL_38_9</name>
    <dbReference type="NCBI Taxonomy" id="1801997"/>
    <lineage>
        <taxon>Bacteria</taxon>
        <taxon>Candidatus Portnoyibacteriota</taxon>
    </lineage>
</organism>
<dbReference type="InterPro" id="IPR028098">
    <property type="entry name" value="Glyco_trans_4-like_N"/>
</dbReference>
<dbReference type="Pfam" id="PF00534">
    <property type="entry name" value="Glycos_transf_1"/>
    <property type="match status" value="1"/>
</dbReference>
<evidence type="ECO:0000259" key="2">
    <source>
        <dbReference type="Pfam" id="PF00534"/>
    </source>
</evidence>
<dbReference type="Pfam" id="PF13439">
    <property type="entry name" value="Glyco_transf_4"/>
    <property type="match status" value="1"/>
</dbReference>
<dbReference type="InterPro" id="IPR001296">
    <property type="entry name" value="Glyco_trans_1"/>
</dbReference>
<evidence type="ECO:0000313" key="5">
    <source>
        <dbReference type="Proteomes" id="UP000177061"/>
    </source>
</evidence>
<dbReference type="CDD" id="cd03809">
    <property type="entry name" value="GT4_MtfB-like"/>
    <property type="match status" value="1"/>
</dbReference>
<evidence type="ECO:0008006" key="6">
    <source>
        <dbReference type="Google" id="ProtNLM"/>
    </source>
</evidence>
<feature type="domain" description="Glycosyltransferase subfamily 4-like N-terminal" evidence="3">
    <location>
        <begin position="17"/>
        <end position="181"/>
    </location>
</feature>
<evidence type="ECO:0000259" key="3">
    <source>
        <dbReference type="Pfam" id="PF13439"/>
    </source>
</evidence>
<sequence>MTIGINAIAAFKQPRTGVEEYTYQLIRHLIELEKSQKHRFILYSHFGAAPMEQFLKRTAPLELLQKLPPNFEIKYLKWSWPMWTQIRLAAEMFFQPPDVFFIPVHVLPLIHPKNSVVTIHGLEYEYYPEMYPVRHLRYLRWSTRYALKHARKIIAASENTKKDLVELYGGKPGNIEVVYHGTGTLGAAPVKTGAAPKVPYILFISRLEKKKNIDGLIQAFNLLKEKYKIPHKLVLVGPRGYGYENSKFQIPNSKFKNNIIEAGYISEQEKWFLLKNADVFVFPSFYEGFGLPILEAQAAGAPVVTSNVSSMPEVAGEGAILIDPKNIESIASGIYKIISDEKLKRDLIEKGYENIKRFSWQKCAQETLKILVE</sequence>
<comment type="caution">
    <text evidence="4">The sequence shown here is derived from an EMBL/GenBank/DDBJ whole genome shotgun (WGS) entry which is preliminary data.</text>
</comment>
<evidence type="ECO:0000256" key="1">
    <source>
        <dbReference type="ARBA" id="ARBA00022679"/>
    </source>
</evidence>
<gene>
    <name evidence="4" type="ORF">A3J64_02785</name>
</gene>
<dbReference type="GO" id="GO:0009103">
    <property type="term" value="P:lipopolysaccharide biosynthetic process"/>
    <property type="evidence" value="ECO:0007669"/>
    <property type="project" value="TreeGrafter"/>
</dbReference>
<name>A0A1G2FEM7_9BACT</name>
<dbReference type="EMBL" id="MHNB01000025">
    <property type="protein sequence ID" value="OGZ36525.1"/>
    <property type="molecule type" value="Genomic_DNA"/>
</dbReference>
<feature type="domain" description="Glycosyl transferase family 1" evidence="2">
    <location>
        <begin position="191"/>
        <end position="353"/>
    </location>
</feature>
<dbReference type="AlphaFoldDB" id="A0A1G2FEM7"/>
<dbReference type="FunFam" id="3.40.50.2000:FF:000119">
    <property type="entry name" value="Glycosyl transferase group 1"/>
    <property type="match status" value="1"/>
</dbReference>
<dbReference type="PANTHER" id="PTHR46401">
    <property type="entry name" value="GLYCOSYLTRANSFERASE WBBK-RELATED"/>
    <property type="match status" value="1"/>
</dbReference>
<dbReference type="PANTHER" id="PTHR46401:SF2">
    <property type="entry name" value="GLYCOSYLTRANSFERASE WBBK-RELATED"/>
    <property type="match status" value="1"/>
</dbReference>
<protein>
    <recommendedName>
        <fullName evidence="6">Glycosyl transferase family 1</fullName>
    </recommendedName>
</protein>
<dbReference type="Gene3D" id="3.40.50.2000">
    <property type="entry name" value="Glycogen Phosphorylase B"/>
    <property type="match status" value="2"/>
</dbReference>
<proteinExistence type="predicted"/>
<reference evidence="4 5" key="1">
    <citation type="journal article" date="2016" name="Nat. Commun.">
        <title>Thousands of microbial genomes shed light on interconnected biogeochemical processes in an aquifer system.</title>
        <authorList>
            <person name="Anantharaman K."/>
            <person name="Brown C.T."/>
            <person name="Hug L.A."/>
            <person name="Sharon I."/>
            <person name="Castelle C.J."/>
            <person name="Probst A.J."/>
            <person name="Thomas B.C."/>
            <person name="Singh A."/>
            <person name="Wilkins M.J."/>
            <person name="Karaoz U."/>
            <person name="Brodie E.L."/>
            <person name="Williams K.H."/>
            <person name="Hubbard S.S."/>
            <person name="Banfield J.F."/>
        </authorList>
    </citation>
    <scope>NUCLEOTIDE SEQUENCE [LARGE SCALE GENOMIC DNA]</scope>
</reference>
<dbReference type="GO" id="GO:0016757">
    <property type="term" value="F:glycosyltransferase activity"/>
    <property type="evidence" value="ECO:0007669"/>
    <property type="project" value="InterPro"/>
</dbReference>
<evidence type="ECO:0000313" key="4">
    <source>
        <dbReference type="EMBL" id="OGZ36525.1"/>
    </source>
</evidence>